<dbReference type="OrthoDB" id="1255124at2"/>
<evidence type="ECO:0000313" key="3">
    <source>
        <dbReference type="Proteomes" id="UP000306196"/>
    </source>
</evidence>
<dbReference type="AlphaFoldDB" id="A0A5R8KGW0"/>
<proteinExistence type="predicted"/>
<dbReference type="Pfam" id="PF21781">
    <property type="entry name" value="DUF6876"/>
    <property type="match status" value="1"/>
</dbReference>
<gene>
    <name evidence="2" type="ORF">FEM03_08150</name>
</gene>
<evidence type="ECO:0000259" key="1">
    <source>
        <dbReference type="Pfam" id="PF21781"/>
    </source>
</evidence>
<dbReference type="EMBL" id="VAUV01000005">
    <property type="protein sequence ID" value="TLD71487.1"/>
    <property type="molecule type" value="Genomic_DNA"/>
</dbReference>
<dbReference type="RefSeq" id="WP_138085700.1">
    <property type="nucleotide sequence ID" value="NZ_VAUV01000005.1"/>
</dbReference>
<organism evidence="2 3">
    <name type="scientific">Phragmitibacter flavus</name>
    <dbReference type="NCBI Taxonomy" id="2576071"/>
    <lineage>
        <taxon>Bacteria</taxon>
        <taxon>Pseudomonadati</taxon>
        <taxon>Verrucomicrobiota</taxon>
        <taxon>Verrucomicrobiia</taxon>
        <taxon>Verrucomicrobiales</taxon>
        <taxon>Verrucomicrobiaceae</taxon>
        <taxon>Phragmitibacter</taxon>
    </lineage>
</organism>
<protein>
    <recommendedName>
        <fullName evidence="1">DUF6876 domain-containing protein</fullName>
    </recommendedName>
</protein>
<dbReference type="Proteomes" id="UP000306196">
    <property type="component" value="Unassembled WGS sequence"/>
</dbReference>
<feature type="domain" description="DUF6876" evidence="1">
    <location>
        <begin position="6"/>
        <end position="120"/>
    </location>
</feature>
<evidence type="ECO:0000313" key="2">
    <source>
        <dbReference type="EMBL" id="TLD71487.1"/>
    </source>
</evidence>
<reference evidence="2 3" key="1">
    <citation type="submission" date="2019-05" db="EMBL/GenBank/DDBJ databases">
        <title>Verrucobacter flavum gen. nov., sp. nov. a new member of the family Verrucomicrobiaceae.</title>
        <authorList>
            <person name="Szuroczki S."/>
            <person name="Abbaszade G."/>
            <person name="Szabo A."/>
            <person name="Felfoldi T."/>
            <person name="Schumann P."/>
            <person name="Boka K."/>
            <person name="Keki Z."/>
            <person name="Toumi M."/>
            <person name="Toth E."/>
        </authorList>
    </citation>
    <scope>NUCLEOTIDE SEQUENCE [LARGE SCALE GENOMIC DNA]</scope>
    <source>
        <strain evidence="2 3">MG-N-17</strain>
    </source>
</reference>
<comment type="caution">
    <text evidence="2">The sequence shown here is derived from an EMBL/GenBank/DDBJ whole genome shotgun (WGS) entry which is preliminary data.</text>
</comment>
<name>A0A5R8KGW0_9BACT</name>
<dbReference type="InterPro" id="IPR049241">
    <property type="entry name" value="DUF6876"/>
</dbReference>
<keyword evidence="3" id="KW-1185">Reference proteome</keyword>
<sequence>MSQKTLTETDLRQFTGTEQWYRHPFARKVLYTDGVKHVADCGEAYWLLDEIAFAQGIPVIAAEQFQLWRLKLTSTNSASLDCEDGNMNLVFTKLIPFTDFPLDEITFFFTDNVLMLPSEY</sequence>
<accession>A0A5R8KGW0</accession>